<protein>
    <submittedName>
        <fullName evidence="2">Uncharacterized protein</fullName>
    </submittedName>
</protein>
<comment type="caution">
    <text evidence="2">The sequence shown here is derived from an EMBL/GenBank/DDBJ whole genome shotgun (WGS) entry which is preliminary data.</text>
</comment>
<proteinExistence type="predicted"/>
<dbReference type="EMBL" id="JABBWD010000026">
    <property type="protein sequence ID" value="KAG1776544.1"/>
    <property type="molecule type" value="Genomic_DNA"/>
</dbReference>
<feature type="compositionally biased region" description="Polar residues" evidence="1">
    <location>
        <begin position="210"/>
        <end position="219"/>
    </location>
</feature>
<dbReference type="Proteomes" id="UP000714275">
    <property type="component" value="Unassembled WGS sequence"/>
</dbReference>
<feature type="region of interest" description="Disordered" evidence="1">
    <location>
        <begin position="190"/>
        <end position="220"/>
    </location>
</feature>
<evidence type="ECO:0000313" key="3">
    <source>
        <dbReference type="Proteomes" id="UP000714275"/>
    </source>
</evidence>
<accession>A0A9P6ZTM9</accession>
<reference evidence="2" key="1">
    <citation type="journal article" date="2020" name="New Phytol.">
        <title>Comparative genomics reveals dynamic genome evolution in host specialist ectomycorrhizal fungi.</title>
        <authorList>
            <person name="Lofgren L.A."/>
            <person name="Nguyen N.H."/>
            <person name="Vilgalys R."/>
            <person name="Ruytinx J."/>
            <person name="Liao H.L."/>
            <person name="Branco S."/>
            <person name="Kuo A."/>
            <person name="LaButti K."/>
            <person name="Lipzen A."/>
            <person name="Andreopoulos W."/>
            <person name="Pangilinan J."/>
            <person name="Riley R."/>
            <person name="Hundley H."/>
            <person name="Na H."/>
            <person name="Barry K."/>
            <person name="Grigoriev I.V."/>
            <person name="Stajich J.E."/>
            <person name="Kennedy P.G."/>
        </authorList>
    </citation>
    <scope>NUCLEOTIDE SEQUENCE</scope>
    <source>
        <strain evidence="2">DOB743</strain>
    </source>
</reference>
<evidence type="ECO:0000256" key="1">
    <source>
        <dbReference type="SAM" id="MobiDB-lite"/>
    </source>
</evidence>
<evidence type="ECO:0000313" key="2">
    <source>
        <dbReference type="EMBL" id="KAG1776544.1"/>
    </source>
</evidence>
<sequence length="463" mass="51211">MLSRCVATCSVHNHPVHISTPTQSRHINCDAAHIRCLPNISPCRLSRQIMLLTTLPDNVSSQILEPFEKNSQQHLLANDLEIRTRNMMKCFANAPGALPPPSTTVRSVWNLMPNDKVDTMPMPPQADVILLRAPPTTMEATFAIVNDPSSLIYATCTATSHTCSADDVSSNNVAEDYQPKADEKFSLETNDPEENALPPSDQHHACPSDPHNSFVTQPGKSPVFARGFGKTADAKMEELRVHGLGFVVESLLTAGVQSVQSAPLVSMVVQTMLDRLTNESPKQMKRLEKTLRLGAMKAFRLHWKPDGEWRNICSTSGRHSALTLIGVNKAGLLGSLFSANIVTADDIALCLSMLLEDIHFDRLCAIHALLLYADDRLCKQRNLPALTRLKEELRIVDPLTHLYLWGPVPHSQALVQDIFNTIEGWMAVQAHKREQCRIFAESDSTPSKAVGPQMRAGRMRNKA</sequence>
<dbReference type="OrthoDB" id="3042036at2759"/>
<dbReference type="AlphaFoldDB" id="A0A9P6ZTM9"/>
<keyword evidence="3" id="KW-1185">Reference proteome</keyword>
<organism evidence="2 3">
    <name type="scientific">Suillus placidus</name>
    <dbReference type="NCBI Taxonomy" id="48579"/>
    <lineage>
        <taxon>Eukaryota</taxon>
        <taxon>Fungi</taxon>
        <taxon>Dikarya</taxon>
        <taxon>Basidiomycota</taxon>
        <taxon>Agaricomycotina</taxon>
        <taxon>Agaricomycetes</taxon>
        <taxon>Agaricomycetidae</taxon>
        <taxon>Boletales</taxon>
        <taxon>Suillineae</taxon>
        <taxon>Suillaceae</taxon>
        <taxon>Suillus</taxon>
    </lineage>
</organism>
<gene>
    <name evidence="2" type="ORF">EV702DRAFT_339017</name>
</gene>
<name>A0A9P6ZTM9_9AGAM</name>
<feature type="region of interest" description="Disordered" evidence="1">
    <location>
        <begin position="442"/>
        <end position="463"/>
    </location>
</feature>